<name>A0ABP0GY83_CLALP</name>
<proteinExistence type="predicted"/>
<dbReference type="EMBL" id="CAWYQH010000152">
    <property type="protein sequence ID" value="CAK8695911.1"/>
    <property type="molecule type" value="Genomic_DNA"/>
</dbReference>
<gene>
    <name evidence="2" type="ORF">CVLEPA_LOCUS29116</name>
</gene>
<evidence type="ECO:0000313" key="2">
    <source>
        <dbReference type="EMBL" id="CAK8695911.1"/>
    </source>
</evidence>
<evidence type="ECO:0000313" key="3">
    <source>
        <dbReference type="Proteomes" id="UP001642483"/>
    </source>
</evidence>
<feature type="region of interest" description="Disordered" evidence="1">
    <location>
        <begin position="1"/>
        <end position="48"/>
    </location>
</feature>
<keyword evidence="3" id="KW-1185">Reference proteome</keyword>
<evidence type="ECO:0000256" key="1">
    <source>
        <dbReference type="SAM" id="MobiDB-lite"/>
    </source>
</evidence>
<feature type="compositionally biased region" description="Basic and acidic residues" evidence="1">
    <location>
        <begin position="1"/>
        <end position="10"/>
    </location>
</feature>
<accession>A0ABP0GY83</accession>
<reference evidence="2 3" key="1">
    <citation type="submission" date="2024-02" db="EMBL/GenBank/DDBJ databases">
        <authorList>
            <person name="Daric V."/>
            <person name="Darras S."/>
        </authorList>
    </citation>
    <scope>NUCLEOTIDE SEQUENCE [LARGE SCALE GENOMIC DNA]</scope>
</reference>
<dbReference type="Proteomes" id="UP001642483">
    <property type="component" value="Unassembled WGS sequence"/>
</dbReference>
<protein>
    <submittedName>
        <fullName evidence="2">Uncharacterized protein</fullName>
    </submittedName>
</protein>
<comment type="caution">
    <text evidence="2">The sequence shown here is derived from an EMBL/GenBank/DDBJ whole genome shotgun (WGS) entry which is preliminary data.</text>
</comment>
<organism evidence="2 3">
    <name type="scientific">Clavelina lepadiformis</name>
    <name type="common">Light-bulb sea squirt</name>
    <name type="synonym">Ascidia lepadiformis</name>
    <dbReference type="NCBI Taxonomy" id="159417"/>
    <lineage>
        <taxon>Eukaryota</taxon>
        <taxon>Metazoa</taxon>
        <taxon>Chordata</taxon>
        <taxon>Tunicata</taxon>
        <taxon>Ascidiacea</taxon>
        <taxon>Aplousobranchia</taxon>
        <taxon>Clavelinidae</taxon>
        <taxon>Clavelina</taxon>
    </lineage>
</organism>
<sequence>MDEKSQRLKATESINSNTKERWLIEDPAPTVEKGKSLSDNAVTPPKPTEKQSYISKIILLDINQKLLSQEPRF</sequence>